<organism evidence="6 7">
    <name type="scientific">Streptomyces griseomycini</name>
    <dbReference type="NCBI Taxonomy" id="66895"/>
    <lineage>
        <taxon>Bacteria</taxon>
        <taxon>Bacillati</taxon>
        <taxon>Actinomycetota</taxon>
        <taxon>Actinomycetes</taxon>
        <taxon>Kitasatosporales</taxon>
        <taxon>Streptomycetaceae</taxon>
        <taxon>Streptomyces</taxon>
    </lineage>
</organism>
<dbReference type="InterPro" id="IPR015421">
    <property type="entry name" value="PyrdxlP-dep_Trfase_major"/>
</dbReference>
<dbReference type="InterPro" id="IPR004839">
    <property type="entry name" value="Aminotransferase_I/II_large"/>
</dbReference>
<keyword evidence="7" id="KW-1185">Reference proteome</keyword>
<gene>
    <name evidence="6" type="ORF">FHS37_005319</name>
</gene>
<dbReference type="EC" id="2.3.1.47" evidence="2"/>
<dbReference type="RefSeq" id="WP_184825549.1">
    <property type="nucleotide sequence ID" value="NZ_BMTI01000009.1"/>
</dbReference>
<dbReference type="EMBL" id="JACHJI010000010">
    <property type="protein sequence ID" value="MBB4901232.1"/>
    <property type="molecule type" value="Genomic_DNA"/>
</dbReference>
<dbReference type="GO" id="GO:0008710">
    <property type="term" value="F:8-amino-7-oxononanoate synthase activity"/>
    <property type="evidence" value="ECO:0007669"/>
    <property type="project" value="UniProtKB-EC"/>
</dbReference>
<dbReference type="InterPro" id="IPR050087">
    <property type="entry name" value="AON_synthase_class-II"/>
</dbReference>
<proteinExistence type="predicted"/>
<evidence type="ECO:0000256" key="3">
    <source>
        <dbReference type="ARBA" id="ARBA00022679"/>
    </source>
</evidence>
<name>A0A7W7PTZ1_9ACTN</name>
<feature type="domain" description="Aminotransferase class I/classII large" evidence="5">
    <location>
        <begin position="50"/>
        <end position="390"/>
    </location>
</feature>
<dbReference type="AlphaFoldDB" id="A0A7W7PTZ1"/>
<dbReference type="InterPro" id="IPR015422">
    <property type="entry name" value="PyrdxlP-dep_Trfase_small"/>
</dbReference>
<dbReference type="Gene3D" id="3.90.1150.10">
    <property type="entry name" value="Aspartate Aminotransferase, domain 1"/>
    <property type="match status" value="1"/>
</dbReference>
<dbReference type="PANTHER" id="PTHR13693:SF3">
    <property type="entry name" value="LD36009P"/>
    <property type="match status" value="1"/>
</dbReference>
<reference evidence="6 7" key="1">
    <citation type="submission" date="2020-08" db="EMBL/GenBank/DDBJ databases">
        <title>Genomic Encyclopedia of Type Strains, Phase III (KMG-III): the genomes of soil and plant-associated and newly described type strains.</title>
        <authorList>
            <person name="Whitman W."/>
        </authorList>
    </citation>
    <scope>NUCLEOTIDE SEQUENCE [LARGE SCALE GENOMIC DNA]</scope>
    <source>
        <strain evidence="6 7">CECT 3273</strain>
    </source>
</reference>
<dbReference type="SUPFAM" id="SSF53383">
    <property type="entry name" value="PLP-dependent transferases"/>
    <property type="match status" value="1"/>
</dbReference>
<evidence type="ECO:0000256" key="2">
    <source>
        <dbReference type="ARBA" id="ARBA00013187"/>
    </source>
</evidence>
<dbReference type="InterPro" id="IPR015424">
    <property type="entry name" value="PyrdxlP-dep_Trfase"/>
</dbReference>
<evidence type="ECO:0000313" key="6">
    <source>
        <dbReference type="EMBL" id="MBB4901232.1"/>
    </source>
</evidence>
<protein>
    <recommendedName>
        <fullName evidence="2">8-amino-7-oxononanoate synthase</fullName>
        <ecNumber evidence="2">2.3.1.47</ecNumber>
    </recommendedName>
</protein>
<comment type="catalytic activity">
    <reaction evidence="4">
        <text>6-carboxyhexanoyl-[ACP] + L-alanine + H(+) = (8S)-8-amino-7-oxononanoate + holo-[ACP] + CO2</text>
        <dbReference type="Rhea" id="RHEA:42288"/>
        <dbReference type="Rhea" id="RHEA-COMP:9685"/>
        <dbReference type="Rhea" id="RHEA-COMP:9955"/>
        <dbReference type="ChEBI" id="CHEBI:15378"/>
        <dbReference type="ChEBI" id="CHEBI:16526"/>
        <dbReference type="ChEBI" id="CHEBI:57972"/>
        <dbReference type="ChEBI" id="CHEBI:64479"/>
        <dbReference type="ChEBI" id="CHEBI:78846"/>
        <dbReference type="ChEBI" id="CHEBI:149468"/>
        <dbReference type="EC" id="2.3.1.47"/>
    </reaction>
</comment>
<keyword evidence="3" id="KW-0808">Transferase</keyword>
<dbReference type="Gene3D" id="3.40.640.10">
    <property type="entry name" value="Type I PLP-dependent aspartate aminotransferase-like (Major domain)"/>
    <property type="match status" value="1"/>
</dbReference>
<comment type="cofactor">
    <cofactor evidence="1">
        <name>pyridoxal 5'-phosphate</name>
        <dbReference type="ChEBI" id="CHEBI:597326"/>
    </cofactor>
</comment>
<dbReference type="GO" id="GO:0030170">
    <property type="term" value="F:pyridoxal phosphate binding"/>
    <property type="evidence" value="ECO:0007669"/>
    <property type="project" value="InterPro"/>
</dbReference>
<accession>A0A7W7PTZ1</accession>
<evidence type="ECO:0000259" key="5">
    <source>
        <dbReference type="Pfam" id="PF00155"/>
    </source>
</evidence>
<sequence length="406" mass="43094">MADIFDFEDFYSSFTIFQAMQKTDVRPFYRTLNERDGTATVDGNEVVMAGSSDYLSLHSDPRVTGAAVKALEEFGTSSSGARAMNGTRALHTELEARLAAFLGTEAAAVTPSGLQANQALSALLNRNTTVFSDAANHASLIDGIRLSGARRISYRHSDTERLAELLARTDSDARSRGTAKVIVTDGLFSMDGDMCRLPELLTLARRHGARVIVDGAHDIGVLGPNGRGVGDHFGLQHAVDLYTGSLAKTFASTGGFLAGPAHVIEYLRWSARSILFSGALPPAALAAAGAALDIIETEPWRRRRATEVAERLRQGLRELGFDTGRSTTPVIPVLAGEATVCTRMWQGLLDAGVFTNAVGSPAVPEGRCVIRITAQAAHTDEHITRILDAFASVGSALGVIPTATAA</sequence>
<dbReference type="Proteomes" id="UP000579523">
    <property type="component" value="Unassembled WGS sequence"/>
</dbReference>
<evidence type="ECO:0000313" key="7">
    <source>
        <dbReference type="Proteomes" id="UP000579523"/>
    </source>
</evidence>
<comment type="caution">
    <text evidence="6">The sequence shown here is derived from an EMBL/GenBank/DDBJ whole genome shotgun (WGS) entry which is preliminary data.</text>
</comment>
<dbReference type="Pfam" id="PF00155">
    <property type="entry name" value="Aminotran_1_2"/>
    <property type="match status" value="1"/>
</dbReference>
<dbReference type="PANTHER" id="PTHR13693">
    <property type="entry name" value="CLASS II AMINOTRANSFERASE/8-AMINO-7-OXONONANOATE SYNTHASE"/>
    <property type="match status" value="1"/>
</dbReference>
<evidence type="ECO:0000256" key="4">
    <source>
        <dbReference type="ARBA" id="ARBA00047715"/>
    </source>
</evidence>
<evidence type="ECO:0000256" key="1">
    <source>
        <dbReference type="ARBA" id="ARBA00001933"/>
    </source>
</evidence>